<evidence type="ECO:0000256" key="1">
    <source>
        <dbReference type="ARBA" id="ARBA00006420"/>
    </source>
</evidence>
<organism evidence="3 4">
    <name type="scientific">Xylocopilactobacillus apicola</name>
    <dbReference type="NCBI Taxonomy" id="2932184"/>
    <lineage>
        <taxon>Bacteria</taxon>
        <taxon>Bacillati</taxon>
        <taxon>Bacillota</taxon>
        <taxon>Bacilli</taxon>
        <taxon>Lactobacillales</taxon>
        <taxon>Lactobacillaceae</taxon>
        <taxon>Xylocopilactobacillus</taxon>
    </lineage>
</organism>
<keyword evidence="4" id="KW-1185">Reference proteome</keyword>
<dbReference type="GO" id="GO:0051536">
    <property type="term" value="F:iron-sulfur cluster binding"/>
    <property type="evidence" value="ECO:0007669"/>
    <property type="project" value="InterPro"/>
</dbReference>
<dbReference type="Gene3D" id="3.90.1010.10">
    <property type="match status" value="1"/>
</dbReference>
<gene>
    <name evidence="3" type="primary">iscU</name>
    <name evidence="3" type="ORF">XA3_07240</name>
</gene>
<dbReference type="SUPFAM" id="SSF82649">
    <property type="entry name" value="SufE/NifU"/>
    <property type="match status" value="1"/>
</dbReference>
<evidence type="ECO:0000313" key="3">
    <source>
        <dbReference type="EMBL" id="BDR58283.1"/>
    </source>
</evidence>
<sequence>MEQSKLMNLYREMIVEFGRDPHNFGELENPSVTTELHNPSCGDVLVLQMDIDDSEIKQIKFSGSGCIISQASASMMTDLIQHKSLKEAKKLKLTFSKMITDPDPNDLSELGDAEILQGVRLFPARIKCATLAWNALEKSIGKLEEDNG</sequence>
<name>A0AAU9DSM2_9LACO</name>
<dbReference type="GO" id="GO:0016226">
    <property type="term" value="P:iron-sulfur cluster assembly"/>
    <property type="evidence" value="ECO:0007669"/>
    <property type="project" value="InterPro"/>
</dbReference>
<evidence type="ECO:0000313" key="4">
    <source>
        <dbReference type="Proteomes" id="UP001321861"/>
    </source>
</evidence>
<dbReference type="Pfam" id="PF01592">
    <property type="entry name" value="NifU_N"/>
    <property type="match status" value="1"/>
</dbReference>
<comment type="similarity">
    <text evidence="1">Belongs to the NifU family.</text>
</comment>
<accession>A0AAU9DSM2</accession>
<dbReference type="GO" id="GO:0005506">
    <property type="term" value="F:iron ion binding"/>
    <property type="evidence" value="ECO:0007669"/>
    <property type="project" value="InterPro"/>
</dbReference>
<dbReference type="Proteomes" id="UP001321861">
    <property type="component" value="Chromosome"/>
</dbReference>
<evidence type="ECO:0000259" key="2">
    <source>
        <dbReference type="Pfam" id="PF01592"/>
    </source>
</evidence>
<dbReference type="AlphaFoldDB" id="A0AAU9DSM2"/>
<feature type="domain" description="NIF system FeS cluster assembly NifU N-terminal" evidence="2">
    <location>
        <begin position="10"/>
        <end position="128"/>
    </location>
</feature>
<dbReference type="FunFam" id="3.90.1010.10:FF:000002">
    <property type="entry name" value="Iron-sulfur cluster assembly scaffold protein NifU"/>
    <property type="match status" value="1"/>
</dbReference>
<dbReference type="NCBIfam" id="TIGR01994">
    <property type="entry name" value="SUF_scaf_2"/>
    <property type="match status" value="1"/>
</dbReference>
<dbReference type="RefSeq" id="WP_317636197.1">
    <property type="nucleotide sequence ID" value="NZ_AP026802.1"/>
</dbReference>
<proteinExistence type="inferred from homology"/>
<dbReference type="EMBL" id="AP026802">
    <property type="protein sequence ID" value="BDR58283.1"/>
    <property type="molecule type" value="Genomic_DNA"/>
</dbReference>
<dbReference type="PANTHER" id="PTHR10093">
    <property type="entry name" value="IRON-SULFUR CLUSTER ASSEMBLY ENZYME NIFU HOMOLOG"/>
    <property type="match status" value="1"/>
</dbReference>
<dbReference type="KEGG" id="xap:XA3_07240"/>
<protein>
    <submittedName>
        <fullName evidence="3">Iron-sulfur cluster assembly scaffold protein</fullName>
    </submittedName>
</protein>
<reference evidence="3 4" key="1">
    <citation type="journal article" date="2023" name="Microbiol. Spectr.">
        <title>Symbiosis of Carpenter Bees with Uncharacterized Lactic Acid Bacteria Showing NAD Auxotrophy.</title>
        <authorList>
            <person name="Kawasaki S."/>
            <person name="Ozawa K."/>
            <person name="Mori T."/>
            <person name="Yamamoto A."/>
            <person name="Ito M."/>
            <person name="Ohkuma M."/>
            <person name="Sakamoto M."/>
            <person name="Matsutani M."/>
        </authorList>
    </citation>
    <scope>NUCLEOTIDE SEQUENCE [LARGE SCALE GENOMIC DNA]</scope>
    <source>
        <strain evidence="3 4">XA3</strain>
    </source>
</reference>
<dbReference type="InterPro" id="IPR002871">
    <property type="entry name" value="NIF_FeS_clus_asmbl_NifU_N"/>
</dbReference>
<dbReference type="CDD" id="cd06664">
    <property type="entry name" value="IscU_like"/>
    <property type="match status" value="1"/>
</dbReference>